<dbReference type="EMBL" id="UZAU01000082">
    <property type="status" value="NOT_ANNOTATED_CDS"/>
    <property type="molecule type" value="Genomic_DNA"/>
</dbReference>
<dbReference type="PANTHER" id="PTHR33472:SF24">
    <property type="entry name" value="VEGETATIVE CELL WALL PROTEIN GP1-LIKE"/>
    <property type="match status" value="1"/>
</dbReference>
<evidence type="ECO:0000313" key="3">
    <source>
        <dbReference type="Proteomes" id="UP000596661"/>
    </source>
</evidence>
<dbReference type="PANTHER" id="PTHR33472">
    <property type="entry name" value="OS01G0106600 PROTEIN"/>
    <property type="match status" value="1"/>
</dbReference>
<feature type="compositionally biased region" description="Polar residues" evidence="1">
    <location>
        <begin position="324"/>
        <end position="358"/>
    </location>
</feature>
<feature type="compositionally biased region" description="Low complexity" evidence="1">
    <location>
        <begin position="107"/>
        <end position="125"/>
    </location>
</feature>
<feature type="compositionally biased region" description="Polar residues" evidence="1">
    <location>
        <begin position="160"/>
        <end position="185"/>
    </location>
</feature>
<proteinExistence type="predicted"/>
<dbReference type="AlphaFoldDB" id="A0A803NN36"/>
<feature type="compositionally biased region" description="Low complexity" evidence="1">
    <location>
        <begin position="291"/>
        <end position="306"/>
    </location>
</feature>
<feature type="compositionally biased region" description="Low complexity" evidence="1">
    <location>
        <begin position="373"/>
        <end position="409"/>
    </location>
</feature>
<dbReference type="Proteomes" id="UP000596661">
    <property type="component" value="Chromosome 1"/>
</dbReference>
<feature type="compositionally biased region" description="Polar residues" evidence="1">
    <location>
        <begin position="809"/>
        <end position="818"/>
    </location>
</feature>
<feature type="compositionally biased region" description="Low complexity" evidence="1">
    <location>
        <begin position="15"/>
        <end position="43"/>
    </location>
</feature>
<reference evidence="2" key="2">
    <citation type="submission" date="2021-03" db="UniProtKB">
        <authorList>
            <consortium name="EnsemblPlants"/>
        </authorList>
    </citation>
    <scope>IDENTIFICATION</scope>
</reference>
<feature type="compositionally biased region" description="Polar residues" evidence="1">
    <location>
        <begin position="559"/>
        <end position="570"/>
    </location>
</feature>
<evidence type="ECO:0000256" key="1">
    <source>
        <dbReference type="SAM" id="MobiDB-lite"/>
    </source>
</evidence>
<feature type="compositionally biased region" description="Polar residues" evidence="1">
    <location>
        <begin position="126"/>
        <end position="139"/>
    </location>
</feature>
<keyword evidence="3" id="KW-1185">Reference proteome</keyword>
<reference evidence="2" key="1">
    <citation type="submission" date="2018-11" db="EMBL/GenBank/DDBJ databases">
        <authorList>
            <person name="Grassa J C."/>
        </authorList>
    </citation>
    <scope>NUCLEOTIDE SEQUENCE [LARGE SCALE GENOMIC DNA]</scope>
</reference>
<dbReference type="OMA" id="CESETIT"/>
<dbReference type="EnsemblPlants" id="evm.model.01.2920">
    <property type="protein sequence ID" value="cds.evm.model.01.2920"/>
    <property type="gene ID" value="evm.TU.01.2920"/>
</dbReference>
<sequence length="879" mass="94112">MAERRQPFRFRLPWSQRSTEQQTQSSRPTSVSRRASRPAGRAPSQPPPSQSQPPSKAEAQPSSASPSPSPATAINESPKETPSKPSVKPPTPSGAATKSPKETPSIPTLKPQTSSTPSPKFKTPSRAATESPKVTSSTAKGKRQISSHTATESTKETHSPRTTKPQTPSHASTESSKKTFSNPTFKPQMPSRPAIKPPKEISSAPTEETQSFPTTKPQTSSAPTSKPQTSSPVATEFSKETPFVPISKSQTPTPLANESQKETPSSQNSKLQTPSQFATESPKENQSLQFTKSTSATPQSTSSPSTNIAVKPPSPTSTATNSTKVTQLPTTGKTQSPSSITSESPEAISLPTSSTPTNAIVKPRSPSLATIEASKATSQSTSSPSVETVVAKPSSPSVVVGKSQVSSKPTSPPQVRPHRGLTSVLSSPSSTTSESSEVSALPTSTPANAIVKAQSPSFATMEASKATSSPFAEIDVTKPPSPSLAVGKSQISSKPTSPPQVRPHGGLTSVLSSPSKRDSKSGATSPSQSRVTFESQLELGRSFQSQSPTSQHAWMDNLGVSSPISKATQQKAKDDIVSQSPSSPEKPQVRAQVQSSNHEQELEKEVAFMVSLRGAESKEKITSETKRIKTSQDALAARELKEVPMPLETTMSLSEEANKVDVPPQKSDLKLQPELEKHNVTFQALEGQQKREVSDRTKTIATTTYIGNDAEIAKSSHPIRGNTNNSFQKPVLTIEEEVSLHKNIIEDISKLVKKLTTRTQVDEKPVIVVTLTGENKGAAMHMSSESTKKEESIHIHRSYKTNLEKSPKNENTTDGETSSGERHIDRMIREAHSPKAYVNSNAQSVNNSIVFNASIEEKNPGVQLTYSQYTTDEVKQLKL</sequence>
<name>A0A803NN36_CANSA</name>
<organism evidence="2 3">
    <name type="scientific">Cannabis sativa</name>
    <name type="common">Hemp</name>
    <name type="synonym">Marijuana</name>
    <dbReference type="NCBI Taxonomy" id="3483"/>
    <lineage>
        <taxon>Eukaryota</taxon>
        <taxon>Viridiplantae</taxon>
        <taxon>Streptophyta</taxon>
        <taxon>Embryophyta</taxon>
        <taxon>Tracheophyta</taxon>
        <taxon>Spermatophyta</taxon>
        <taxon>Magnoliopsida</taxon>
        <taxon>eudicotyledons</taxon>
        <taxon>Gunneridae</taxon>
        <taxon>Pentapetalae</taxon>
        <taxon>rosids</taxon>
        <taxon>fabids</taxon>
        <taxon>Rosales</taxon>
        <taxon>Cannabaceae</taxon>
        <taxon>Cannabis</taxon>
    </lineage>
</organism>
<feature type="compositionally biased region" description="Polar residues" evidence="1">
    <location>
        <begin position="542"/>
        <end position="552"/>
    </location>
</feature>
<feature type="region of interest" description="Disordered" evidence="1">
    <location>
        <begin position="1"/>
        <end position="602"/>
    </location>
</feature>
<feature type="compositionally biased region" description="Polar residues" evidence="1">
    <location>
        <begin position="577"/>
        <end position="597"/>
    </location>
</feature>
<feature type="compositionally biased region" description="Polar residues" evidence="1">
    <location>
        <begin position="247"/>
        <end position="290"/>
    </location>
</feature>
<feature type="compositionally biased region" description="Low complexity" evidence="1">
    <location>
        <begin position="52"/>
        <end position="66"/>
    </location>
</feature>
<dbReference type="Gramene" id="evm.model.01.2920">
    <property type="protein sequence ID" value="cds.evm.model.01.2920"/>
    <property type="gene ID" value="evm.TU.01.2920"/>
</dbReference>
<feature type="compositionally biased region" description="Low complexity" evidence="1">
    <location>
        <begin position="421"/>
        <end position="439"/>
    </location>
</feature>
<feature type="compositionally biased region" description="Polar residues" evidence="1">
    <location>
        <begin position="203"/>
        <end position="233"/>
    </location>
</feature>
<protein>
    <submittedName>
        <fullName evidence="2">Uncharacterized protein</fullName>
    </submittedName>
</protein>
<feature type="region of interest" description="Disordered" evidence="1">
    <location>
        <begin position="800"/>
        <end position="822"/>
    </location>
</feature>
<accession>A0A803NN36</accession>
<feature type="compositionally biased region" description="Polar residues" evidence="1">
    <location>
        <begin position="521"/>
        <end position="535"/>
    </location>
</feature>
<evidence type="ECO:0000313" key="2">
    <source>
        <dbReference type="EnsemblPlants" id="cds.evm.model.01.2920"/>
    </source>
</evidence>